<name>A0A6J4SZA7_9SPHN</name>
<proteinExistence type="predicted"/>
<protein>
    <submittedName>
        <fullName evidence="1">Uncharacterized protein</fullName>
    </submittedName>
</protein>
<sequence>MGFSGRFVYSEGAWRDDPGDEPFLAIDIHDSDIATVDFHSAAAAGRFYLGFQPRDYWEDPDASEPVDADAEAASLSAWVKDVLDLSVEPTEIRPLLAEDGVEDPKDDFVEETAARLIQLLRLSLPDDLPAPP</sequence>
<accession>A0A6J4SZA7</accession>
<gene>
    <name evidence="1" type="ORF">AVDCRST_MAG91-1556</name>
</gene>
<organism evidence="1">
    <name type="scientific">uncultured Sphingomonadaceae bacterium</name>
    <dbReference type="NCBI Taxonomy" id="169976"/>
    <lineage>
        <taxon>Bacteria</taxon>
        <taxon>Pseudomonadati</taxon>
        <taxon>Pseudomonadota</taxon>
        <taxon>Alphaproteobacteria</taxon>
        <taxon>Sphingomonadales</taxon>
        <taxon>Sphingomonadaceae</taxon>
        <taxon>environmental samples</taxon>
    </lineage>
</organism>
<evidence type="ECO:0000313" key="1">
    <source>
        <dbReference type="EMBL" id="CAA9509775.1"/>
    </source>
</evidence>
<dbReference type="EMBL" id="CADCVX010000301">
    <property type="protein sequence ID" value="CAA9509775.1"/>
    <property type="molecule type" value="Genomic_DNA"/>
</dbReference>
<reference evidence="1" key="1">
    <citation type="submission" date="2020-02" db="EMBL/GenBank/DDBJ databases">
        <authorList>
            <person name="Meier V. D."/>
        </authorList>
    </citation>
    <scope>NUCLEOTIDE SEQUENCE</scope>
    <source>
        <strain evidence="1">AVDCRST_MAG91</strain>
    </source>
</reference>
<dbReference type="AlphaFoldDB" id="A0A6J4SZA7"/>